<dbReference type="SUPFAM" id="SSF51182">
    <property type="entry name" value="RmlC-like cupins"/>
    <property type="match status" value="1"/>
</dbReference>
<dbReference type="InterPro" id="IPR011051">
    <property type="entry name" value="RmlC_Cupin_sf"/>
</dbReference>
<protein>
    <submittedName>
        <fullName evidence="3">Cupin</fullName>
    </submittedName>
</protein>
<evidence type="ECO:0000256" key="1">
    <source>
        <dbReference type="SAM" id="SignalP"/>
    </source>
</evidence>
<organism evidence="3 4">
    <name type="scientific">Aequorivita vladivostokensis</name>
    <dbReference type="NCBI Taxonomy" id="171194"/>
    <lineage>
        <taxon>Bacteria</taxon>
        <taxon>Pseudomonadati</taxon>
        <taxon>Bacteroidota</taxon>
        <taxon>Flavobacteriia</taxon>
        <taxon>Flavobacteriales</taxon>
        <taxon>Flavobacteriaceae</taxon>
        <taxon>Aequorivita</taxon>
    </lineage>
</organism>
<comment type="caution">
    <text evidence="3">The sequence shown here is derived from an EMBL/GenBank/DDBJ whole genome shotgun (WGS) entry which is preliminary data.</text>
</comment>
<dbReference type="Proteomes" id="UP000033497">
    <property type="component" value="Unassembled WGS sequence"/>
</dbReference>
<dbReference type="Pfam" id="PF07883">
    <property type="entry name" value="Cupin_2"/>
    <property type="match status" value="1"/>
</dbReference>
<dbReference type="InterPro" id="IPR053146">
    <property type="entry name" value="QDO-like"/>
</dbReference>
<evidence type="ECO:0000259" key="2">
    <source>
        <dbReference type="Pfam" id="PF07883"/>
    </source>
</evidence>
<dbReference type="InterPro" id="IPR013096">
    <property type="entry name" value="Cupin_2"/>
</dbReference>
<keyword evidence="1" id="KW-0732">Signal</keyword>
<dbReference type="RefSeq" id="WP_045080055.1">
    <property type="nucleotide sequence ID" value="NZ_JSVU01000003.1"/>
</dbReference>
<feature type="chain" id="PRO_5045202501" evidence="1">
    <location>
        <begin position="21"/>
        <end position="188"/>
    </location>
</feature>
<dbReference type="Gene3D" id="2.60.120.10">
    <property type="entry name" value="Jelly Rolls"/>
    <property type="match status" value="1"/>
</dbReference>
<name>A0ABR5DJW2_9FLAO</name>
<keyword evidence="4" id="KW-1185">Reference proteome</keyword>
<gene>
    <name evidence="3" type="ORF">MB09_06455</name>
</gene>
<evidence type="ECO:0000313" key="3">
    <source>
        <dbReference type="EMBL" id="KJJ39060.1"/>
    </source>
</evidence>
<reference evidence="3 4" key="1">
    <citation type="submission" date="2014-10" db="EMBL/GenBank/DDBJ databases">
        <title>Genome sequencing of Vitellibacter vladivostokensis KMM 3516.</title>
        <authorList>
            <person name="Thevarajoo S."/>
            <person name="Selvaratnam C."/>
            <person name="Goh K.M."/>
            <person name="Chong C.S."/>
        </authorList>
    </citation>
    <scope>NUCLEOTIDE SEQUENCE [LARGE SCALE GENOMIC DNA]</scope>
    <source>
        <strain evidence="3 4">KMM 3516</strain>
    </source>
</reference>
<proteinExistence type="predicted"/>
<dbReference type="EMBL" id="JSVU01000003">
    <property type="protein sequence ID" value="KJJ39060.1"/>
    <property type="molecule type" value="Genomic_DNA"/>
</dbReference>
<evidence type="ECO:0000313" key="4">
    <source>
        <dbReference type="Proteomes" id="UP000033497"/>
    </source>
</evidence>
<dbReference type="InterPro" id="IPR014710">
    <property type="entry name" value="RmlC-like_jellyroll"/>
</dbReference>
<dbReference type="PANTHER" id="PTHR36440:SF1">
    <property type="entry name" value="PUTATIVE (AFU_ORTHOLOGUE AFUA_8G07350)-RELATED"/>
    <property type="match status" value="1"/>
</dbReference>
<feature type="signal peptide" evidence="1">
    <location>
        <begin position="1"/>
        <end position="20"/>
    </location>
</feature>
<feature type="domain" description="Cupin type-2" evidence="2">
    <location>
        <begin position="79"/>
        <end position="137"/>
    </location>
</feature>
<accession>A0ABR5DJW2</accession>
<sequence>MKRRHLLVTLLAALPLSLIAKPVTWKFDMRTNKGFKVNSGEARFGKHYKMKGVTLNILGIKISGSDTDNDLAVFEQTGLTPKGGPPLHIHPFQDEWFYVVEGEYLFQVGDDKFEMKAGDTIFLPRKVQHAFIQLSEKGKMIVSYLPAGKMEAFFKVTDQWTSPPSKEEVVKVFKDHDMLVVGAPLKPD</sequence>
<dbReference type="PANTHER" id="PTHR36440">
    <property type="entry name" value="PUTATIVE (AFU_ORTHOLOGUE AFUA_8G07350)-RELATED"/>
    <property type="match status" value="1"/>
</dbReference>